<organism evidence="3 4">
    <name type="scientific">Avrilella dinanensis</name>
    <dbReference type="NCBI Taxonomy" id="2008672"/>
    <lineage>
        <taxon>Bacteria</taxon>
        <taxon>Pseudomonadati</taxon>
        <taxon>Bacteroidota</taxon>
        <taxon>Flavobacteriia</taxon>
        <taxon>Flavobacteriales</taxon>
        <taxon>Flavobacteriaceae</taxon>
        <taxon>Avrilella</taxon>
    </lineage>
</organism>
<keyword evidence="1" id="KW-0802">TPR repeat</keyword>
<dbReference type="SMART" id="SM00028">
    <property type="entry name" value="TPR"/>
    <property type="match status" value="4"/>
</dbReference>
<evidence type="ECO:0008006" key="5">
    <source>
        <dbReference type="Google" id="ProtNLM"/>
    </source>
</evidence>
<feature type="compositionally biased region" description="Low complexity" evidence="2">
    <location>
        <begin position="796"/>
        <end position="821"/>
    </location>
</feature>
<dbReference type="AlphaFoldDB" id="A0A2M9R3F1"/>
<dbReference type="Proteomes" id="UP000231960">
    <property type="component" value="Unassembled WGS sequence"/>
</dbReference>
<proteinExistence type="predicted"/>
<dbReference type="SUPFAM" id="SSF48452">
    <property type="entry name" value="TPR-like"/>
    <property type="match status" value="1"/>
</dbReference>
<name>A0A2M9R3F1_9FLAO</name>
<evidence type="ECO:0000256" key="2">
    <source>
        <dbReference type="SAM" id="MobiDB-lite"/>
    </source>
</evidence>
<dbReference type="PROSITE" id="PS50005">
    <property type="entry name" value="TPR"/>
    <property type="match status" value="1"/>
</dbReference>
<evidence type="ECO:0000313" key="3">
    <source>
        <dbReference type="EMBL" id="PJR03378.1"/>
    </source>
</evidence>
<reference evidence="3 4" key="1">
    <citation type="submission" date="2017-06" db="EMBL/GenBank/DDBJ databases">
        <title>Description of Avrilella dinanensis gen. nov. sp. nov.</title>
        <authorList>
            <person name="Leyer C."/>
            <person name="Sassi M."/>
            <person name="Minet J."/>
            <person name="Kayal S."/>
            <person name="Cattoir V."/>
        </authorList>
    </citation>
    <scope>NUCLEOTIDE SEQUENCE [LARGE SCALE GENOMIC DNA]</scope>
    <source>
        <strain evidence="3 4">UR159</strain>
    </source>
</reference>
<protein>
    <recommendedName>
        <fullName evidence="5">Gliding motility protein</fullName>
    </recommendedName>
</protein>
<evidence type="ECO:0000256" key="1">
    <source>
        <dbReference type="PROSITE-ProRule" id="PRU00339"/>
    </source>
</evidence>
<evidence type="ECO:0000313" key="4">
    <source>
        <dbReference type="Proteomes" id="UP000231960"/>
    </source>
</evidence>
<dbReference type="EMBL" id="NIPO01000001">
    <property type="protein sequence ID" value="PJR03378.1"/>
    <property type="molecule type" value="Genomic_DNA"/>
</dbReference>
<dbReference type="InterPro" id="IPR019734">
    <property type="entry name" value="TPR_rpt"/>
</dbReference>
<dbReference type="InterPro" id="IPR011990">
    <property type="entry name" value="TPR-like_helical_dom_sf"/>
</dbReference>
<feature type="repeat" description="TPR" evidence="1">
    <location>
        <begin position="261"/>
        <end position="294"/>
    </location>
</feature>
<comment type="caution">
    <text evidence="3">The sequence shown here is derived from an EMBL/GenBank/DDBJ whole genome shotgun (WGS) entry which is preliminary data.</text>
</comment>
<feature type="compositionally biased region" description="Low complexity" evidence="2">
    <location>
        <begin position="832"/>
        <end position="848"/>
    </location>
</feature>
<sequence>MAYDKGVEEIKEKRTDNFAKILPVEMMQPDEVEEIVNTQKNPNFQRAEEKAIKAAQNHSIYIAGTENNPQIDDAYLLLGKARYHDLRYVPAQEAFNYIVMKYPDSDIFYDASIWVEKTNLRLKYDNTAIRNLKKLLSNPEVAGQTRAEALATLAQGYINTEAYDSAKVVLEEAYELTNEKLKKARYTYILGQLNSKLGQNAEAIQKFEEVIAYNYSIPRAYVINAYGEKFANQDKSQMDTAIFVKEYGKLLRDRENRAYQDMIYHQLGLMYETHDDISKAVKNFNNSLRKAKDNNYVKQANYEHLAEIYYSGKDYEKAGMYYDSTMVLMNPNTREYLRVKRKRNGLIDVVNFEQLVRKNDSILNLVQMSDEDRLIVINEYIDKLKIADEERARALAAAANQSSAGGISIGRGSNFYFYSPNSVNNGKQSFASNWGSRPNVDNWRWENEAVEMPAYQDTDEEEETQVAENTQNTTDQRYNPDFYIAQIPTDEAQIKLLKKDLDNAYYQLGVIYYERLHEHGLAAERLEKLLTINPDERLIEPAKYHLYKIYGVIDPTKAAALLEDMKLNHPDSQYTQVILNPNATLSADDSPVNDYEEIYQTYTQGDYSAVLNELDEKIPMMLNDQMLPKYELLRAVTVGKLEGLAGYKAALNHVALTYPSSAEGKEAERILNEDLSRLENMTFKMDLSQNLKFIYEVSYPIQGEDLELKQKLERYAQDRAHTGIKFSADQYSDNQVFLVLHGIKSGNIAQSAQMYLEIEQNYQITRDPVLISTEDYVVVLIKKNWDEYLQARYPQEEQQTEAQTQQTQSAQQEEQPQQRTRSVQRPTERQRLQQNQQLGRQESQRQQSTQLRNQNTDE</sequence>
<keyword evidence="4" id="KW-1185">Reference proteome</keyword>
<feature type="compositionally biased region" description="Polar residues" evidence="2">
    <location>
        <begin position="849"/>
        <end position="858"/>
    </location>
</feature>
<feature type="region of interest" description="Disordered" evidence="2">
    <location>
        <begin position="796"/>
        <end position="858"/>
    </location>
</feature>
<accession>A0A2M9R3F1</accession>
<dbReference type="Gene3D" id="1.25.40.10">
    <property type="entry name" value="Tetratricopeptide repeat domain"/>
    <property type="match status" value="4"/>
</dbReference>
<gene>
    <name evidence="3" type="ORF">CDL10_01795</name>
</gene>